<name>A0A0A8YCU4_ARUDO</name>
<accession>A0A0A8YCU4</accession>
<protein>
    <submittedName>
        <fullName evidence="1">Uncharacterized protein</fullName>
    </submittedName>
</protein>
<reference evidence="1" key="2">
    <citation type="journal article" date="2015" name="Data Brief">
        <title>Shoot transcriptome of the giant reed, Arundo donax.</title>
        <authorList>
            <person name="Barrero R.A."/>
            <person name="Guerrero F.D."/>
            <person name="Moolhuijzen P."/>
            <person name="Goolsby J.A."/>
            <person name="Tidwell J."/>
            <person name="Bellgard S.E."/>
            <person name="Bellgard M.I."/>
        </authorList>
    </citation>
    <scope>NUCLEOTIDE SEQUENCE</scope>
    <source>
        <tissue evidence="1">Shoot tissue taken approximately 20 cm above the soil surface</tissue>
    </source>
</reference>
<organism evidence="1">
    <name type="scientific">Arundo donax</name>
    <name type="common">Giant reed</name>
    <name type="synonym">Donax arundinaceus</name>
    <dbReference type="NCBI Taxonomy" id="35708"/>
    <lineage>
        <taxon>Eukaryota</taxon>
        <taxon>Viridiplantae</taxon>
        <taxon>Streptophyta</taxon>
        <taxon>Embryophyta</taxon>
        <taxon>Tracheophyta</taxon>
        <taxon>Spermatophyta</taxon>
        <taxon>Magnoliopsida</taxon>
        <taxon>Liliopsida</taxon>
        <taxon>Poales</taxon>
        <taxon>Poaceae</taxon>
        <taxon>PACMAD clade</taxon>
        <taxon>Arundinoideae</taxon>
        <taxon>Arundineae</taxon>
        <taxon>Arundo</taxon>
    </lineage>
</organism>
<reference evidence="1" key="1">
    <citation type="submission" date="2014-09" db="EMBL/GenBank/DDBJ databases">
        <authorList>
            <person name="Magalhaes I.L.F."/>
            <person name="Oliveira U."/>
            <person name="Santos F.R."/>
            <person name="Vidigal T.H.D.A."/>
            <person name="Brescovit A.D."/>
            <person name="Santos A.J."/>
        </authorList>
    </citation>
    <scope>NUCLEOTIDE SEQUENCE</scope>
    <source>
        <tissue evidence="1">Shoot tissue taken approximately 20 cm above the soil surface</tissue>
    </source>
</reference>
<sequence length="18" mass="2054">MRRVERGRSLAVVLAQRG</sequence>
<dbReference type="EMBL" id="GBRH01274537">
    <property type="protein sequence ID" value="JAD23358.1"/>
    <property type="molecule type" value="Transcribed_RNA"/>
</dbReference>
<proteinExistence type="predicted"/>
<evidence type="ECO:0000313" key="1">
    <source>
        <dbReference type="EMBL" id="JAD23358.1"/>
    </source>
</evidence>
<dbReference type="AlphaFoldDB" id="A0A0A8YCU4"/>